<protein>
    <submittedName>
        <fullName evidence="2">Uncharacterized protein</fullName>
    </submittedName>
</protein>
<dbReference type="AlphaFoldDB" id="A0AAD7BX01"/>
<gene>
    <name evidence="2" type="ORF">FB45DRAFT_791908</name>
</gene>
<feature type="region of interest" description="Disordered" evidence="1">
    <location>
        <begin position="1"/>
        <end position="75"/>
    </location>
</feature>
<sequence>MSAPPRLIPRETPGATRGARIVDKIHTLRGEYFRHTTRNERRTFQAKTYNSPTLPKNLLADSESPEPPPSLSPREALFVSKRPNRPKPDPPPEPQTPAELLSLILPSANEPNVPRLSLVCLQILIKSYSLSDDVLSFIPTHLRLDLLRWAATHHPLTNSELDALCGRHGHVAGELIIVGPNASVREDQFEPLQPSEEWEEEEDPAPLIHTFILASSHLSPSIHLPATLTRLGLVNILTPVNVLNRLPTTCPLLEHLDLSFNVWLVAEKEARERLGKIPWSRWHHLQQLGVRKCYFAPDMIEQVNRGRWDDVTIVN</sequence>
<proteinExistence type="predicted"/>
<evidence type="ECO:0000313" key="3">
    <source>
        <dbReference type="Proteomes" id="UP001221142"/>
    </source>
</evidence>
<feature type="compositionally biased region" description="Polar residues" evidence="1">
    <location>
        <begin position="45"/>
        <end position="54"/>
    </location>
</feature>
<feature type="compositionally biased region" description="Basic and acidic residues" evidence="1">
    <location>
        <begin position="20"/>
        <end position="43"/>
    </location>
</feature>
<comment type="caution">
    <text evidence="2">The sequence shown here is derived from an EMBL/GenBank/DDBJ whole genome shotgun (WGS) entry which is preliminary data.</text>
</comment>
<name>A0AAD7BX01_9AGAR</name>
<evidence type="ECO:0000313" key="2">
    <source>
        <dbReference type="EMBL" id="KAJ7632725.1"/>
    </source>
</evidence>
<dbReference type="EMBL" id="JARKIF010000008">
    <property type="protein sequence ID" value="KAJ7632725.1"/>
    <property type="molecule type" value="Genomic_DNA"/>
</dbReference>
<accession>A0AAD7BX01</accession>
<keyword evidence="3" id="KW-1185">Reference proteome</keyword>
<dbReference type="Proteomes" id="UP001221142">
    <property type="component" value="Unassembled WGS sequence"/>
</dbReference>
<evidence type="ECO:0000256" key="1">
    <source>
        <dbReference type="SAM" id="MobiDB-lite"/>
    </source>
</evidence>
<reference evidence="2" key="1">
    <citation type="submission" date="2023-03" db="EMBL/GenBank/DDBJ databases">
        <title>Massive genome expansion in bonnet fungi (Mycena s.s.) driven by repeated elements and novel gene families across ecological guilds.</title>
        <authorList>
            <consortium name="Lawrence Berkeley National Laboratory"/>
            <person name="Harder C.B."/>
            <person name="Miyauchi S."/>
            <person name="Viragh M."/>
            <person name="Kuo A."/>
            <person name="Thoen E."/>
            <person name="Andreopoulos B."/>
            <person name="Lu D."/>
            <person name="Skrede I."/>
            <person name="Drula E."/>
            <person name="Henrissat B."/>
            <person name="Morin E."/>
            <person name="Kohler A."/>
            <person name="Barry K."/>
            <person name="LaButti K."/>
            <person name="Morin E."/>
            <person name="Salamov A."/>
            <person name="Lipzen A."/>
            <person name="Mereny Z."/>
            <person name="Hegedus B."/>
            <person name="Baldrian P."/>
            <person name="Stursova M."/>
            <person name="Weitz H."/>
            <person name="Taylor A."/>
            <person name="Grigoriev I.V."/>
            <person name="Nagy L.G."/>
            <person name="Martin F."/>
            <person name="Kauserud H."/>
        </authorList>
    </citation>
    <scope>NUCLEOTIDE SEQUENCE</scope>
    <source>
        <strain evidence="2">9284</strain>
    </source>
</reference>
<organism evidence="2 3">
    <name type="scientific">Roridomyces roridus</name>
    <dbReference type="NCBI Taxonomy" id="1738132"/>
    <lineage>
        <taxon>Eukaryota</taxon>
        <taxon>Fungi</taxon>
        <taxon>Dikarya</taxon>
        <taxon>Basidiomycota</taxon>
        <taxon>Agaricomycotina</taxon>
        <taxon>Agaricomycetes</taxon>
        <taxon>Agaricomycetidae</taxon>
        <taxon>Agaricales</taxon>
        <taxon>Marasmiineae</taxon>
        <taxon>Mycenaceae</taxon>
        <taxon>Roridomyces</taxon>
    </lineage>
</organism>